<proteinExistence type="predicted"/>
<dbReference type="PROSITE" id="PS51819">
    <property type="entry name" value="VOC"/>
    <property type="match status" value="1"/>
</dbReference>
<dbReference type="Proteomes" id="UP000470246">
    <property type="component" value="Unassembled WGS sequence"/>
</dbReference>
<dbReference type="SUPFAM" id="SSF54593">
    <property type="entry name" value="Glyoxalase/Bleomycin resistance protein/Dihydroxybiphenyl dioxygenase"/>
    <property type="match status" value="1"/>
</dbReference>
<keyword evidence="1" id="KW-0479">Metal-binding</keyword>
<protein>
    <submittedName>
        <fullName evidence="3">VOC family protein</fullName>
    </submittedName>
</protein>
<dbReference type="PANTHER" id="PTHR43048:SF5">
    <property type="entry name" value="BLR5325 PROTEIN"/>
    <property type="match status" value="1"/>
</dbReference>
<dbReference type="GO" id="GO:0004493">
    <property type="term" value="F:methylmalonyl-CoA epimerase activity"/>
    <property type="evidence" value="ECO:0007669"/>
    <property type="project" value="TreeGrafter"/>
</dbReference>
<evidence type="ECO:0000256" key="1">
    <source>
        <dbReference type="ARBA" id="ARBA00022723"/>
    </source>
</evidence>
<feature type="domain" description="VOC" evidence="2">
    <location>
        <begin position="8"/>
        <end position="138"/>
    </location>
</feature>
<dbReference type="PANTHER" id="PTHR43048">
    <property type="entry name" value="METHYLMALONYL-COA EPIMERASE"/>
    <property type="match status" value="1"/>
</dbReference>
<sequence length="141" mass="15368">MAAVDRARLDHVGLNVRDLDGMTDWYVRAFGYREQVRLALEALDLRIVMLVDDEGRRFELLARSDGAPGLRAATPVQAAATWGFGHVAFVVPDLVATHARLIALGGSDVSAPSPSPEEGWWFAWVHDPEGNLVELIGQPPA</sequence>
<accession>A0A7K3VWN5</accession>
<dbReference type="InterPro" id="IPR051785">
    <property type="entry name" value="MMCE/EMCE_epimerase"/>
</dbReference>
<dbReference type="InterPro" id="IPR029068">
    <property type="entry name" value="Glyas_Bleomycin-R_OHBP_Dase"/>
</dbReference>
<dbReference type="CDD" id="cd06587">
    <property type="entry name" value="VOC"/>
    <property type="match status" value="1"/>
</dbReference>
<dbReference type="GO" id="GO:0046872">
    <property type="term" value="F:metal ion binding"/>
    <property type="evidence" value="ECO:0007669"/>
    <property type="project" value="UniProtKB-KW"/>
</dbReference>
<comment type="caution">
    <text evidence="3">The sequence shown here is derived from an EMBL/GenBank/DDBJ whole genome shotgun (WGS) entry which is preliminary data.</text>
</comment>
<dbReference type="Pfam" id="PF00903">
    <property type="entry name" value="Glyoxalase"/>
    <property type="match status" value="1"/>
</dbReference>
<dbReference type="AlphaFoldDB" id="A0A7K3VWN5"/>
<evidence type="ECO:0000313" key="3">
    <source>
        <dbReference type="EMBL" id="NEK56780.1"/>
    </source>
</evidence>
<dbReference type="Gene3D" id="3.10.180.10">
    <property type="entry name" value="2,3-Dihydroxybiphenyl 1,2-Dioxygenase, domain 1"/>
    <property type="match status" value="1"/>
</dbReference>
<evidence type="ECO:0000259" key="2">
    <source>
        <dbReference type="PROSITE" id="PS51819"/>
    </source>
</evidence>
<name>A0A7K3VWN5_9ACTN</name>
<dbReference type="RefSeq" id="WP_163479956.1">
    <property type="nucleotide sequence ID" value="NZ_JAAGWF010000003.1"/>
</dbReference>
<keyword evidence="4" id="KW-1185">Reference proteome</keyword>
<gene>
    <name evidence="3" type="ORF">GCU56_02680</name>
</gene>
<dbReference type="GO" id="GO:0046491">
    <property type="term" value="P:L-methylmalonyl-CoA metabolic process"/>
    <property type="evidence" value="ECO:0007669"/>
    <property type="project" value="TreeGrafter"/>
</dbReference>
<organism evidence="3 4">
    <name type="scientific">Geodermatophilus sabuli</name>
    <dbReference type="NCBI Taxonomy" id="1564158"/>
    <lineage>
        <taxon>Bacteria</taxon>
        <taxon>Bacillati</taxon>
        <taxon>Actinomycetota</taxon>
        <taxon>Actinomycetes</taxon>
        <taxon>Geodermatophilales</taxon>
        <taxon>Geodermatophilaceae</taxon>
        <taxon>Geodermatophilus</taxon>
    </lineage>
</organism>
<dbReference type="EMBL" id="JAAGWF010000003">
    <property type="protein sequence ID" value="NEK56780.1"/>
    <property type="molecule type" value="Genomic_DNA"/>
</dbReference>
<dbReference type="InterPro" id="IPR004360">
    <property type="entry name" value="Glyas_Fos-R_dOase_dom"/>
</dbReference>
<reference evidence="3 4" key="1">
    <citation type="submission" date="2020-02" db="EMBL/GenBank/DDBJ databases">
        <title>Geodermatophilus sabuli CPCC 205279 I12A-02694.</title>
        <authorList>
            <person name="Jiang Z."/>
        </authorList>
    </citation>
    <scope>NUCLEOTIDE SEQUENCE [LARGE SCALE GENOMIC DNA]</scope>
    <source>
        <strain evidence="3 4">I12A-02694</strain>
    </source>
</reference>
<dbReference type="InterPro" id="IPR037523">
    <property type="entry name" value="VOC_core"/>
</dbReference>
<evidence type="ECO:0000313" key="4">
    <source>
        <dbReference type="Proteomes" id="UP000470246"/>
    </source>
</evidence>